<feature type="transmembrane region" description="Helical" evidence="6">
    <location>
        <begin position="98"/>
        <end position="119"/>
    </location>
</feature>
<feature type="transmembrane region" description="Helical" evidence="6">
    <location>
        <begin position="204"/>
        <end position="235"/>
    </location>
</feature>
<keyword evidence="6" id="KW-0813">Transport</keyword>
<dbReference type="NCBIfam" id="NF007112">
    <property type="entry name" value="PRK09561.1"/>
    <property type="match status" value="1"/>
</dbReference>
<gene>
    <name evidence="6 7" type="primary">nhaA</name>
    <name evidence="7" type="ORF">EIB75_15205</name>
</gene>
<feature type="transmembrane region" description="Helical" evidence="6">
    <location>
        <begin position="362"/>
        <end position="379"/>
    </location>
</feature>
<evidence type="ECO:0000313" key="8">
    <source>
        <dbReference type="Proteomes" id="UP000272316"/>
    </source>
</evidence>
<keyword evidence="4 6" id="KW-1133">Transmembrane helix</keyword>
<evidence type="ECO:0000256" key="6">
    <source>
        <dbReference type="HAMAP-Rule" id="MF_01844"/>
    </source>
</evidence>
<feature type="transmembrane region" description="Helical" evidence="6">
    <location>
        <begin position="329"/>
        <end position="350"/>
    </location>
</feature>
<keyword evidence="6" id="KW-0739">Sodium transport</keyword>
<dbReference type="PANTHER" id="PTHR30341">
    <property type="entry name" value="SODIUM ION/PROTON ANTIPORTER NHAA-RELATED"/>
    <property type="match status" value="1"/>
</dbReference>
<dbReference type="KEGG" id="eva:EIB75_15205"/>
<dbReference type="GO" id="GO:0005886">
    <property type="term" value="C:plasma membrane"/>
    <property type="evidence" value="ECO:0007669"/>
    <property type="project" value="UniProtKB-SubCell"/>
</dbReference>
<dbReference type="AlphaFoldDB" id="A0A3G8ZI91"/>
<proteinExistence type="inferred from homology"/>
<keyword evidence="6" id="KW-0406">Ion transport</keyword>
<reference evidence="8" key="1">
    <citation type="submission" date="2018-11" db="EMBL/GenBank/DDBJ databases">
        <title>Proposal to divide the Flavobacteriaceae and reorganize its genera based on Amino Acid Identity values calculated from whole genome sequences.</title>
        <authorList>
            <person name="Nicholson A.C."/>
            <person name="Gulvik C.A."/>
            <person name="Whitney A.M."/>
            <person name="Sheth M."/>
            <person name="Batra D."/>
            <person name="Pryor J."/>
            <person name="Bernardet J.-F."/>
            <person name="Hugo C."/>
            <person name="Kampfer P."/>
            <person name="Newman J.D."/>
            <person name="McQuiston J.R."/>
        </authorList>
    </citation>
    <scope>NUCLEOTIDE SEQUENCE [LARGE SCALE GENOMIC DNA]</scope>
    <source>
        <strain evidence="8">H6466</strain>
    </source>
</reference>
<keyword evidence="6" id="KW-0050">Antiport</keyword>
<dbReference type="HAMAP" id="MF_01844">
    <property type="entry name" value="NhaA"/>
    <property type="match status" value="1"/>
</dbReference>
<accession>A0A3G8ZI91</accession>
<evidence type="ECO:0000256" key="1">
    <source>
        <dbReference type="ARBA" id="ARBA00004429"/>
    </source>
</evidence>
<keyword evidence="2 6" id="KW-1003">Cell membrane</keyword>
<name>A0A3G8ZI91_9FLAO</name>
<dbReference type="InterPro" id="IPR004670">
    <property type="entry name" value="NhaA"/>
</dbReference>
<feature type="transmembrane region" description="Helical" evidence="6">
    <location>
        <begin position="180"/>
        <end position="197"/>
    </location>
</feature>
<dbReference type="NCBIfam" id="TIGR00773">
    <property type="entry name" value="NhaA"/>
    <property type="match status" value="1"/>
</dbReference>
<feature type="transmembrane region" description="Helical" evidence="6">
    <location>
        <begin position="255"/>
        <end position="276"/>
    </location>
</feature>
<dbReference type="Gene3D" id="1.20.1530.10">
    <property type="entry name" value="Na+/H+ antiporter like domain"/>
    <property type="match status" value="1"/>
</dbReference>
<evidence type="ECO:0000313" key="7">
    <source>
        <dbReference type="EMBL" id="AZI56525.1"/>
    </source>
</evidence>
<comment type="subcellular location">
    <subcellularLocation>
        <location evidence="1">Cell inner membrane</location>
        <topology evidence="1">Multi-pass membrane protein</topology>
    </subcellularLocation>
    <subcellularLocation>
        <location evidence="6">Cell membrane</location>
        <topology evidence="6">Multi-pass membrane protein</topology>
    </subcellularLocation>
</comment>
<dbReference type="PANTHER" id="PTHR30341:SF0">
    <property type="entry name" value="NA(+)_H(+) ANTIPORTER NHAA"/>
    <property type="match status" value="1"/>
</dbReference>
<evidence type="ECO:0000256" key="3">
    <source>
        <dbReference type="ARBA" id="ARBA00022692"/>
    </source>
</evidence>
<comment type="similarity">
    <text evidence="6">Belongs to the NhaA Na(+)/H(+) (TC 2.A.33) antiporter family.</text>
</comment>
<keyword evidence="6" id="KW-0915">Sodium</keyword>
<dbReference type="InterPro" id="IPR023171">
    <property type="entry name" value="Na/H_antiporter_dom_sf"/>
</dbReference>
<keyword evidence="5 6" id="KW-0472">Membrane</keyword>
<dbReference type="Pfam" id="PF06965">
    <property type="entry name" value="Na_H_antiport_1"/>
    <property type="match status" value="1"/>
</dbReference>
<dbReference type="Proteomes" id="UP000272316">
    <property type="component" value="Chromosome"/>
</dbReference>
<evidence type="ECO:0000256" key="4">
    <source>
        <dbReference type="ARBA" id="ARBA00022989"/>
    </source>
</evidence>
<protein>
    <recommendedName>
        <fullName evidence="6">Na(+)/H(+) antiporter NhaA</fullName>
    </recommendedName>
    <alternativeName>
        <fullName evidence="6">Sodium/proton antiporter NhaA</fullName>
    </alternativeName>
</protein>
<comment type="function">
    <text evidence="6">Na(+)/H(+) antiporter that extrudes sodium in exchange for external protons.</text>
</comment>
<evidence type="ECO:0000256" key="5">
    <source>
        <dbReference type="ARBA" id="ARBA00023136"/>
    </source>
</evidence>
<feature type="transmembrane region" description="Helical" evidence="6">
    <location>
        <begin position="125"/>
        <end position="144"/>
    </location>
</feature>
<dbReference type="NCBIfam" id="NF007111">
    <property type="entry name" value="PRK09560.1"/>
    <property type="match status" value="1"/>
</dbReference>
<sequence>MELSKYFQKFFHSSKTSGILLILCVFLSLIIANTSSAEGFQNFLDTKIGTEIFHLNYSLSVWINDGLMAIFFLLVGLEIKRELVEGELSDIKKASLPIFAAIGGMLIPALIFIAFNHSTDYKNGWAIPMATDIAFSLAIISLLGKSVPNSLKIFLSALAIVDDLGAIIVIALFYTDSIDWLSLGVCGGITLLLIILNKLKVTKIIFYLVPGLFLWYFMHHSGIHATIAGVILAFTIPTNVSDTEISPLEKLEEQLHIPVSFFIMPIFALANTNITFQAEVLGHFVSPLSLGIIFGLFAGKVLGINLFSFLAIRFKLGELPAFSAWKEMIGVGFLAGIGFTMSIFVSLLAFPGNIENQDISKISVLFASVLSGIVGFIILKTKKKSSLPV</sequence>
<feature type="transmembrane region" description="Helical" evidence="6">
    <location>
        <begin position="61"/>
        <end position="77"/>
    </location>
</feature>
<feature type="transmembrane region" description="Helical" evidence="6">
    <location>
        <begin position="153"/>
        <end position="174"/>
    </location>
</feature>
<dbReference type="GO" id="GO:0006885">
    <property type="term" value="P:regulation of pH"/>
    <property type="evidence" value="ECO:0007669"/>
    <property type="project" value="UniProtKB-UniRule"/>
</dbReference>
<organism evidence="7 8">
    <name type="scientific">Epilithonimonas vandammei</name>
    <dbReference type="NCBI Taxonomy" id="2487072"/>
    <lineage>
        <taxon>Bacteria</taxon>
        <taxon>Pseudomonadati</taxon>
        <taxon>Bacteroidota</taxon>
        <taxon>Flavobacteriia</taxon>
        <taxon>Flavobacteriales</taxon>
        <taxon>Weeksellaceae</taxon>
        <taxon>Chryseobacterium group</taxon>
        <taxon>Epilithonimonas</taxon>
    </lineage>
</organism>
<dbReference type="EMBL" id="CP034160">
    <property type="protein sequence ID" value="AZI56525.1"/>
    <property type="molecule type" value="Genomic_DNA"/>
</dbReference>
<keyword evidence="3 6" id="KW-0812">Transmembrane</keyword>
<evidence type="ECO:0000256" key="2">
    <source>
        <dbReference type="ARBA" id="ARBA00022475"/>
    </source>
</evidence>
<comment type="catalytic activity">
    <reaction evidence="6">
        <text>Na(+)(in) + 2 H(+)(out) = Na(+)(out) + 2 H(+)(in)</text>
        <dbReference type="Rhea" id="RHEA:29251"/>
        <dbReference type="ChEBI" id="CHEBI:15378"/>
        <dbReference type="ChEBI" id="CHEBI:29101"/>
    </reaction>
</comment>
<feature type="transmembrane region" description="Helical" evidence="6">
    <location>
        <begin position="288"/>
        <end position="309"/>
    </location>
</feature>
<dbReference type="GO" id="GO:0015385">
    <property type="term" value="F:sodium:proton antiporter activity"/>
    <property type="evidence" value="ECO:0007669"/>
    <property type="project" value="UniProtKB-UniRule"/>
</dbReference>
<dbReference type="RefSeq" id="WP_124987211.1">
    <property type="nucleotide sequence ID" value="NZ_CP034160.1"/>
</dbReference>